<proteinExistence type="inferred from homology"/>
<dbReference type="InterPro" id="IPR050090">
    <property type="entry name" value="Tyrosine_recombinase_XerCD"/>
</dbReference>
<feature type="domain" description="Tyr recombinase" evidence="6">
    <location>
        <begin position="171"/>
        <end position="373"/>
    </location>
</feature>
<dbReference type="SUPFAM" id="SSF56349">
    <property type="entry name" value="DNA breaking-rejoining enzymes"/>
    <property type="match status" value="1"/>
</dbReference>
<dbReference type="InterPro" id="IPR004107">
    <property type="entry name" value="Integrase_SAM-like_N"/>
</dbReference>
<dbReference type="Gene3D" id="1.10.150.130">
    <property type="match status" value="1"/>
</dbReference>
<evidence type="ECO:0000256" key="3">
    <source>
        <dbReference type="ARBA" id="ARBA00023125"/>
    </source>
</evidence>
<dbReference type="PANTHER" id="PTHR30349">
    <property type="entry name" value="PHAGE INTEGRASE-RELATED"/>
    <property type="match status" value="1"/>
</dbReference>
<dbReference type="InterPro" id="IPR002104">
    <property type="entry name" value="Integrase_catalytic"/>
</dbReference>
<name>A0ABW2FKB2_9BACL</name>
<dbReference type="Pfam" id="PF00589">
    <property type="entry name" value="Phage_integrase"/>
    <property type="match status" value="1"/>
</dbReference>
<evidence type="ECO:0000313" key="8">
    <source>
        <dbReference type="Proteomes" id="UP001596378"/>
    </source>
</evidence>
<dbReference type="InterPro" id="IPR010998">
    <property type="entry name" value="Integrase_recombinase_N"/>
</dbReference>
<keyword evidence="2" id="KW-0229">DNA integration</keyword>
<dbReference type="PANTHER" id="PTHR30349:SF64">
    <property type="entry name" value="PROPHAGE INTEGRASE INTD-RELATED"/>
    <property type="match status" value="1"/>
</dbReference>
<dbReference type="InterPro" id="IPR013762">
    <property type="entry name" value="Integrase-like_cat_sf"/>
</dbReference>
<dbReference type="PROSITE" id="PS51898">
    <property type="entry name" value="TYR_RECOMBINASE"/>
    <property type="match status" value="1"/>
</dbReference>
<evidence type="ECO:0000259" key="6">
    <source>
        <dbReference type="PROSITE" id="PS51898"/>
    </source>
</evidence>
<dbReference type="CDD" id="cd01189">
    <property type="entry name" value="INT_ICEBs1_C_like"/>
    <property type="match status" value="1"/>
</dbReference>
<evidence type="ECO:0000256" key="2">
    <source>
        <dbReference type="ARBA" id="ARBA00022908"/>
    </source>
</evidence>
<sequence>MASYRKRGCKCPKNRKCTCGATWEFRISVTDPATGERSQPGDSGFKTKEEAKQAAADLKRKYNSGILSASAKDETVESFMKKFLQNVLVNEVEENTLEQKFAQMEKYIVPKLGRIHLKKLNPAQVQKFITDLGEGDLVAGTIINIVRLLNQTLNKALEWGYIDRNVASMVSKPKYKPEKFQVWTKQHFEYFLQNTKNSRLYPFYLLGLTTGMRPGEITALTWNHINFRSKTIRVEQTVAWTKEKGIFIKTSPKNDASRRTITVPDQVISYLREYKIAQKPNSKNIVIPGIKNELMYNSVINKIMKGDIARIGVPPITPHDLRHTHATYLLSPVPFGLAQGIKAVSERLGHAQTSTTLNTYTHVLPNMQESLADVLNTAINL</sequence>
<evidence type="ECO:0000313" key="7">
    <source>
        <dbReference type="EMBL" id="MFC7152429.1"/>
    </source>
</evidence>
<dbReference type="Pfam" id="PF14657">
    <property type="entry name" value="Arm-DNA-bind_4"/>
    <property type="match status" value="1"/>
</dbReference>
<dbReference type="EMBL" id="JBHTAI010000023">
    <property type="protein sequence ID" value="MFC7152429.1"/>
    <property type="molecule type" value="Genomic_DNA"/>
</dbReference>
<dbReference type="RefSeq" id="WP_378044167.1">
    <property type="nucleotide sequence ID" value="NZ_JBHMDN010000002.1"/>
</dbReference>
<organism evidence="7 8">
    <name type="scientific">Cohnella cellulosilytica</name>
    <dbReference type="NCBI Taxonomy" id="986710"/>
    <lineage>
        <taxon>Bacteria</taxon>
        <taxon>Bacillati</taxon>
        <taxon>Bacillota</taxon>
        <taxon>Bacilli</taxon>
        <taxon>Bacillales</taxon>
        <taxon>Paenibacillaceae</taxon>
        <taxon>Cohnella</taxon>
    </lineage>
</organism>
<dbReference type="Gene3D" id="1.10.443.10">
    <property type="entry name" value="Intergrase catalytic core"/>
    <property type="match status" value="1"/>
</dbReference>
<evidence type="ECO:0000256" key="1">
    <source>
        <dbReference type="ARBA" id="ARBA00008857"/>
    </source>
</evidence>
<dbReference type="InterPro" id="IPR011010">
    <property type="entry name" value="DNA_brk_join_enz"/>
</dbReference>
<keyword evidence="4" id="KW-0233">DNA recombination</keyword>
<dbReference type="Pfam" id="PF14659">
    <property type="entry name" value="Phage_int_SAM_3"/>
    <property type="match status" value="1"/>
</dbReference>
<dbReference type="Proteomes" id="UP001596378">
    <property type="component" value="Unassembled WGS sequence"/>
</dbReference>
<reference evidence="8" key="1">
    <citation type="journal article" date="2019" name="Int. J. Syst. Evol. Microbiol.">
        <title>The Global Catalogue of Microorganisms (GCM) 10K type strain sequencing project: providing services to taxonomists for standard genome sequencing and annotation.</title>
        <authorList>
            <consortium name="The Broad Institute Genomics Platform"/>
            <consortium name="The Broad Institute Genome Sequencing Center for Infectious Disease"/>
            <person name="Wu L."/>
            <person name="Ma J."/>
        </authorList>
    </citation>
    <scope>NUCLEOTIDE SEQUENCE [LARGE SCALE GENOMIC DNA]</scope>
    <source>
        <strain evidence="8">KCTC 12907</strain>
    </source>
</reference>
<gene>
    <name evidence="7" type="ORF">ACFQMJ_28170</name>
</gene>
<evidence type="ECO:0000256" key="5">
    <source>
        <dbReference type="SAM" id="MobiDB-lite"/>
    </source>
</evidence>
<protein>
    <submittedName>
        <fullName evidence="7">Tyrosine-type recombinase/integrase</fullName>
    </submittedName>
</protein>
<dbReference type="InterPro" id="IPR028259">
    <property type="entry name" value="AP2-like_int_N"/>
</dbReference>
<accession>A0ABW2FKB2</accession>
<keyword evidence="3" id="KW-0238">DNA-binding</keyword>
<feature type="region of interest" description="Disordered" evidence="5">
    <location>
        <begin position="31"/>
        <end position="50"/>
    </location>
</feature>
<comment type="caution">
    <text evidence="7">The sequence shown here is derived from an EMBL/GenBank/DDBJ whole genome shotgun (WGS) entry which is preliminary data.</text>
</comment>
<comment type="similarity">
    <text evidence="1">Belongs to the 'phage' integrase family.</text>
</comment>
<evidence type="ECO:0000256" key="4">
    <source>
        <dbReference type="ARBA" id="ARBA00023172"/>
    </source>
</evidence>
<keyword evidence="8" id="KW-1185">Reference proteome</keyword>